<organism evidence="2 3">
    <name type="scientific">Filobasidium floriforme</name>
    <dbReference type="NCBI Taxonomy" id="5210"/>
    <lineage>
        <taxon>Eukaryota</taxon>
        <taxon>Fungi</taxon>
        <taxon>Dikarya</taxon>
        <taxon>Basidiomycota</taxon>
        <taxon>Agaricomycotina</taxon>
        <taxon>Tremellomycetes</taxon>
        <taxon>Filobasidiales</taxon>
        <taxon>Filobasidiaceae</taxon>
        <taxon>Filobasidium</taxon>
    </lineage>
</organism>
<dbReference type="Proteomes" id="UP000812966">
    <property type="component" value="Unassembled WGS sequence"/>
</dbReference>
<feature type="region of interest" description="Disordered" evidence="1">
    <location>
        <begin position="40"/>
        <end position="65"/>
    </location>
</feature>
<keyword evidence="3" id="KW-1185">Reference proteome</keyword>
<reference evidence="2" key="1">
    <citation type="submission" date="2020-04" db="EMBL/GenBank/DDBJ databases">
        <title>Analysis of mating type loci in Filobasidium floriforme.</title>
        <authorList>
            <person name="Nowrousian M."/>
        </authorList>
    </citation>
    <scope>NUCLEOTIDE SEQUENCE</scope>
    <source>
        <strain evidence="2">CBS 6242</strain>
    </source>
</reference>
<feature type="compositionally biased region" description="Acidic residues" evidence="1">
    <location>
        <begin position="172"/>
        <end position="185"/>
    </location>
</feature>
<evidence type="ECO:0008006" key="4">
    <source>
        <dbReference type="Google" id="ProtNLM"/>
    </source>
</evidence>
<feature type="compositionally biased region" description="Basic and acidic residues" evidence="1">
    <location>
        <begin position="366"/>
        <end position="399"/>
    </location>
</feature>
<feature type="compositionally biased region" description="Polar residues" evidence="1">
    <location>
        <begin position="723"/>
        <end position="741"/>
    </location>
</feature>
<name>A0A8K0NT13_9TREE</name>
<dbReference type="EMBL" id="JABELV010000012">
    <property type="protein sequence ID" value="KAG7571016.1"/>
    <property type="molecule type" value="Genomic_DNA"/>
</dbReference>
<feature type="region of interest" description="Disordered" evidence="1">
    <location>
        <begin position="451"/>
        <end position="476"/>
    </location>
</feature>
<feature type="region of interest" description="Disordered" evidence="1">
    <location>
        <begin position="954"/>
        <end position="975"/>
    </location>
</feature>
<feature type="compositionally biased region" description="Basic and acidic residues" evidence="1">
    <location>
        <begin position="200"/>
        <end position="222"/>
    </location>
</feature>
<gene>
    <name evidence="2" type="ORF">FFLO_00980</name>
</gene>
<feature type="compositionally biased region" description="Basic and acidic residues" evidence="1">
    <location>
        <begin position="55"/>
        <end position="65"/>
    </location>
</feature>
<feature type="region of interest" description="Disordered" evidence="1">
    <location>
        <begin position="695"/>
        <end position="778"/>
    </location>
</feature>
<evidence type="ECO:0000313" key="3">
    <source>
        <dbReference type="Proteomes" id="UP000812966"/>
    </source>
</evidence>
<feature type="region of interest" description="Disordered" evidence="1">
    <location>
        <begin position="252"/>
        <end position="427"/>
    </location>
</feature>
<feature type="compositionally biased region" description="Basic and acidic residues" evidence="1">
    <location>
        <begin position="651"/>
        <end position="676"/>
    </location>
</feature>
<protein>
    <recommendedName>
        <fullName evidence="4">DUF3835 domain-containing protein</fullName>
    </recommendedName>
</protein>
<evidence type="ECO:0000313" key="2">
    <source>
        <dbReference type="EMBL" id="KAG7571016.1"/>
    </source>
</evidence>
<accession>A0A8K0NT13</accession>
<evidence type="ECO:0000256" key="1">
    <source>
        <dbReference type="SAM" id="MobiDB-lite"/>
    </source>
</evidence>
<proteinExistence type="predicted"/>
<feature type="compositionally biased region" description="Acidic residues" evidence="1">
    <location>
        <begin position="900"/>
        <end position="909"/>
    </location>
</feature>
<sequence>MPPGVGIPYDPSDLSQHIHAQLEGLGELAIYLTRSVSSRGAASAGPSQVKAGSTENRKVASTEKKEQVAEMEVALRRVHLGDEWWVDMTEQEMLGYLERKEKALKDLQERIRNASYPRVELQKVDMDVQPKLGPAEVASIQTNGLESENEPVPTTISMSSTDLIADRHSESSSDEDADDSDNDDDQLQRPTKLIPAADQPRIRSQGEGDKEEPARGVRDISKAIDTLPGTLRGPLKEILGAKDGNEVINEEGLPVIDIREEVKPGQGQGGKADVGTDEGEGPASGKEEGAGSGKKEEDEYWSAAAVARRKKLRERLFNSDDSDDDEDEDESRSRSKKPSKAAVSQPVVEDKPMTAPAKPGFMLAARELKHSTPEDRATIDLVEKIPDITERASRLDKGKGKAVSDSPPSPGDEQNESAPVPQRRKSVTFAAQAKVRTYEKGEAIPVVNKPIDEEGVTKEPAHIAPKTTTTAKPGNDKLFSGFKKGFLNGSQKTPSTLPTRVAASPKVSLTKSSTKIEMVEDVSAPTVSVKTAQVASQRKMASAPSASSSAPFRSEIVMDPDFALPADLQAQLDQMTGEPPLPLPDTLQPLAPSHDDFNGAQSGKGKSLFAMRNKALANGLIPGRNTSSTSAPSSEGELTDGNGTVGTGASRFDRAGDPIKFKVVEKPPRPVAEKRAVSEVAEMKPLKVAPKRKEAIGGIVKRSAPSKPHYVDAGEAIPLPSPESITGQKVQATQLQEQLDQANGHGREDAPEAPADGDSAEEDDDVDSNKSYEYSDTESVNFDMDRGLLAREAAMAYHQKRSALGRKALGGWTGVVDEDGKTGFYSDEVDEAQIKSEAVSFGEKLLPRANLRSFDVSKEDEDDDDIPSVSLPTIIPGADNLPSMIRVGKLENGNLILQAEEESEDEFADAPEGLKRETEEQKAWRADFREKMAAKNKKKEIIARLGKGEVEEMIREDEERETQAKASRVVRNHDNVAPKVREEVAPLQNPVEEVVTERKSKTPLVGAIKEKGSIIEAKAEEEPVVDKPKKVSRFKAARMAGNGNA</sequence>
<dbReference type="AlphaFoldDB" id="A0A8K0NT13"/>
<feature type="compositionally biased region" description="Polar residues" evidence="1">
    <location>
        <begin position="769"/>
        <end position="778"/>
    </location>
</feature>
<feature type="compositionally biased region" description="Acidic residues" evidence="1">
    <location>
        <begin position="320"/>
        <end position="330"/>
    </location>
</feature>
<feature type="compositionally biased region" description="Polar residues" evidence="1">
    <location>
        <begin position="624"/>
        <end position="633"/>
    </location>
</feature>
<feature type="region of interest" description="Disordered" evidence="1">
    <location>
        <begin position="165"/>
        <end position="234"/>
    </location>
</feature>
<comment type="caution">
    <text evidence="2">The sequence shown here is derived from an EMBL/GenBank/DDBJ whole genome shotgun (WGS) entry which is preliminary data.</text>
</comment>
<feature type="compositionally biased region" description="Basic and acidic residues" evidence="1">
    <location>
        <begin position="451"/>
        <end position="461"/>
    </location>
</feature>
<feature type="compositionally biased region" description="Basic and acidic residues" evidence="1">
    <location>
        <begin position="285"/>
        <end position="297"/>
    </location>
</feature>
<feature type="region of interest" description="Disordered" evidence="1">
    <location>
        <begin position="574"/>
        <end position="676"/>
    </location>
</feature>
<feature type="region of interest" description="Disordered" evidence="1">
    <location>
        <begin position="900"/>
        <end position="921"/>
    </location>
</feature>
<feature type="region of interest" description="Disordered" evidence="1">
    <location>
        <begin position="856"/>
        <end position="877"/>
    </location>
</feature>
<feature type="compositionally biased region" description="Basic and acidic residues" evidence="1">
    <location>
        <begin position="912"/>
        <end position="921"/>
    </location>
</feature>